<organism evidence="13 14">
    <name type="scientific">Metapseudomonas lalkuanensis</name>
    <dbReference type="NCBI Taxonomy" id="2604832"/>
    <lineage>
        <taxon>Bacteria</taxon>
        <taxon>Pseudomonadati</taxon>
        <taxon>Pseudomonadota</taxon>
        <taxon>Gammaproteobacteria</taxon>
        <taxon>Pseudomonadales</taxon>
        <taxon>Pseudomonadaceae</taxon>
        <taxon>Metapseudomonas</taxon>
    </lineage>
</organism>
<dbReference type="InterPro" id="IPR002416">
    <property type="entry name" value="T2SS_protein-GspH"/>
</dbReference>
<dbReference type="AlphaFoldDB" id="A0A5J6QKF8"/>
<dbReference type="RefSeq" id="WP_151132856.1">
    <property type="nucleotide sequence ID" value="NZ_CP043311.1"/>
</dbReference>
<evidence type="ECO:0000313" key="13">
    <source>
        <dbReference type="EMBL" id="QEY62275.1"/>
    </source>
</evidence>
<dbReference type="GO" id="GO:0015627">
    <property type="term" value="C:type II protein secretion system complex"/>
    <property type="evidence" value="ECO:0007669"/>
    <property type="project" value="InterPro"/>
</dbReference>
<protein>
    <recommendedName>
        <fullName evidence="2">Type II secretion system protein H</fullName>
    </recommendedName>
    <alternativeName>
        <fullName evidence="10">General secretion pathway protein H</fullName>
    </alternativeName>
</protein>
<dbReference type="GO" id="GO:0015628">
    <property type="term" value="P:protein secretion by the type II secretion system"/>
    <property type="evidence" value="ECO:0007669"/>
    <property type="project" value="InterPro"/>
</dbReference>
<dbReference type="EMBL" id="CP043311">
    <property type="protein sequence ID" value="QEY62275.1"/>
    <property type="molecule type" value="Genomic_DNA"/>
</dbReference>
<evidence type="ECO:0000256" key="9">
    <source>
        <dbReference type="ARBA" id="ARBA00025772"/>
    </source>
</evidence>
<name>A0A5J6QKF8_9GAMM</name>
<evidence type="ECO:0000256" key="7">
    <source>
        <dbReference type="ARBA" id="ARBA00022989"/>
    </source>
</evidence>
<dbReference type="InterPro" id="IPR049875">
    <property type="entry name" value="TypeII_GspH"/>
</dbReference>
<evidence type="ECO:0000256" key="6">
    <source>
        <dbReference type="ARBA" id="ARBA00022692"/>
    </source>
</evidence>
<evidence type="ECO:0000313" key="14">
    <source>
        <dbReference type="Proteomes" id="UP000327179"/>
    </source>
</evidence>
<keyword evidence="5" id="KW-0997">Cell inner membrane</keyword>
<dbReference type="InterPro" id="IPR045584">
    <property type="entry name" value="Pilin-like"/>
</dbReference>
<dbReference type="Gene3D" id="3.55.40.10">
    <property type="entry name" value="minor pseudopilin epsh domain"/>
    <property type="match status" value="1"/>
</dbReference>
<evidence type="ECO:0000256" key="1">
    <source>
        <dbReference type="ARBA" id="ARBA00004377"/>
    </source>
</evidence>
<keyword evidence="7 11" id="KW-1133">Transmembrane helix</keyword>
<feature type="transmembrane region" description="Helical" evidence="11">
    <location>
        <begin position="12"/>
        <end position="42"/>
    </location>
</feature>
<keyword evidence="6 11" id="KW-0812">Transmembrane</keyword>
<dbReference type="InterPro" id="IPR012902">
    <property type="entry name" value="N_methyl_site"/>
</dbReference>
<feature type="domain" description="General secretion pathway GspH" evidence="12">
    <location>
        <begin position="56"/>
        <end position="179"/>
    </location>
</feature>
<dbReference type="Pfam" id="PF07963">
    <property type="entry name" value="N_methyl"/>
    <property type="match status" value="1"/>
</dbReference>
<proteinExistence type="inferred from homology"/>
<evidence type="ECO:0000256" key="5">
    <source>
        <dbReference type="ARBA" id="ARBA00022519"/>
    </source>
</evidence>
<evidence type="ECO:0000256" key="4">
    <source>
        <dbReference type="ARBA" id="ARBA00022481"/>
    </source>
</evidence>
<dbReference type="SUPFAM" id="SSF54523">
    <property type="entry name" value="Pili subunits"/>
    <property type="match status" value="1"/>
</dbReference>
<keyword evidence="4" id="KW-0488">Methylation</keyword>
<gene>
    <name evidence="13" type="primary">gspH</name>
    <name evidence="13" type="ORF">FXN65_09405</name>
</gene>
<evidence type="ECO:0000256" key="3">
    <source>
        <dbReference type="ARBA" id="ARBA00022475"/>
    </source>
</evidence>
<evidence type="ECO:0000256" key="10">
    <source>
        <dbReference type="ARBA" id="ARBA00030775"/>
    </source>
</evidence>
<dbReference type="GO" id="GO:0005886">
    <property type="term" value="C:plasma membrane"/>
    <property type="evidence" value="ECO:0007669"/>
    <property type="project" value="UniProtKB-SubCell"/>
</dbReference>
<dbReference type="NCBIfam" id="TIGR02532">
    <property type="entry name" value="IV_pilin_GFxxxE"/>
    <property type="match status" value="1"/>
</dbReference>
<keyword evidence="8 11" id="KW-0472">Membrane</keyword>
<evidence type="ECO:0000259" key="12">
    <source>
        <dbReference type="Pfam" id="PF12019"/>
    </source>
</evidence>
<dbReference type="NCBIfam" id="TIGR01708">
    <property type="entry name" value="typeII_sec_gspH"/>
    <property type="match status" value="1"/>
</dbReference>
<dbReference type="PRINTS" id="PR00885">
    <property type="entry name" value="BCTERIALGSPH"/>
</dbReference>
<comment type="subcellular location">
    <subcellularLocation>
        <location evidence="1">Cell inner membrane</location>
        <topology evidence="1">Single-pass membrane protein</topology>
    </subcellularLocation>
</comment>
<sequence>MRSGRQGGSGRVSGALASAGFTLIEVLVVMVVMACMAGLAVISAGVAGPTRELTNEADRLAGLIGVLADEAVLDNREYGLRVERDSYQVYYYDETSARWQPLSDGARQLPEWAELTIELDGEPLVLPARANDEKQAKDAKKAPLVPQLIILSSGEISPFRLEMGERRRDGLRLQLSSDGFRLPRVEALGGKGRAG</sequence>
<reference evidence="13 14" key="1">
    <citation type="submission" date="2019-08" db="EMBL/GenBank/DDBJ databases">
        <title>Whole-genome Sequencing of e-waste polymer degrading bacterium Pseudomonas sp. strain PE08.</title>
        <authorList>
            <person name="Kirdat K."/>
            <person name="Debbarma P."/>
            <person name="Narawade N."/>
            <person name="Suyal D."/>
            <person name="Thorat V."/>
            <person name="Shouche Y."/>
            <person name="Goel R."/>
            <person name="Yadav A."/>
        </authorList>
    </citation>
    <scope>NUCLEOTIDE SEQUENCE [LARGE SCALE GENOMIC DNA]</scope>
    <source>
        <strain evidence="13 14">PE08</strain>
    </source>
</reference>
<evidence type="ECO:0000256" key="2">
    <source>
        <dbReference type="ARBA" id="ARBA00021549"/>
    </source>
</evidence>
<keyword evidence="3" id="KW-1003">Cell membrane</keyword>
<accession>A0A5J6QKF8</accession>
<dbReference type="InterPro" id="IPR022346">
    <property type="entry name" value="T2SS_GspH"/>
</dbReference>
<evidence type="ECO:0000256" key="8">
    <source>
        <dbReference type="ARBA" id="ARBA00023136"/>
    </source>
</evidence>
<evidence type="ECO:0000256" key="11">
    <source>
        <dbReference type="SAM" id="Phobius"/>
    </source>
</evidence>
<dbReference type="Pfam" id="PF12019">
    <property type="entry name" value="GspH"/>
    <property type="match status" value="1"/>
</dbReference>
<dbReference type="KEGG" id="plal:FXN65_09405"/>
<keyword evidence="14" id="KW-1185">Reference proteome</keyword>
<comment type="similarity">
    <text evidence="9">Belongs to the GSP H family.</text>
</comment>
<dbReference type="Proteomes" id="UP000327179">
    <property type="component" value="Chromosome"/>
</dbReference>